<dbReference type="AlphaFoldDB" id="A0A1H2SZ50"/>
<protein>
    <submittedName>
        <fullName evidence="1">Phytoene synthase</fullName>
    </submittedName>
</protein>
<dbReference type="InterPro" id="IPR008949">
    <property type="entry name" value="Isoprenoid_synthase_dom_sf"/>
</dbReference>
<name>A0A1H2SZ50_9RHOB</name>
<dbReference type="Pfam" id="PF00494">
    <property type="entry name" value="SQS_PSY"/>
    <property type="match status" value="1"/>
</dbReference>
<dbReference type="SUPFAM" id="SSF48576">
    <property type="entry name" value="Terpenoid synthases"/>
    <property type="match status" value="1"/>
</dbReference>
<dbReference type="InterPro" id="IPR002060">
    <property type="entry name" value="Squ/phyt_synthse"/>
</dbReference>
<dbReference type="RefSeq" id="WP_089945166.1">
    <property type="nucleotide sequence ID" value="NZ_FNOI01000001.1"/>
</dbReference>
<proteinExistence type="predicted"/>
<dbReference type="Gene3D" id="1.10.600.10">
    <property type="entry name" value="Farnesyl Diphosphate Synthase"/>
    <property type="match status" value="1"/>
</dbReference>
<sequence>MSLEACRALVERADPDRFVAAQLGTEAAQQVLWPLYAMNIEVSRAPWVTQEPMIAEMRLQWWRDALEEIAQGKPVRAHEVTTALASAIGAPEATDLDRLVQARRWDIYKDAFEDEADLLSYLDDTAALLMWAGAAALGAPSTVRADVIRYGRACGLVRFLQAAPELESRGRRPLVDGRPHAIKELCARVLAEMPSRGALKRQLGTDAACVLTEGWQTRALLKQVIANPTRVADGALGLSEFGKRWRLLLA</sequence>
<gene>
    <name evidence="1" type="ORF">SAMN04488001_0984</name>
</gene>
<dbReference type="STRING" id="670155.SAMN04488001_0984"/>
<keyword evidence="2" id="KW-1185">Reference proteome</keyword>
<reference evidence="2" key="1">
    <citation type="submission" date="2016-10" db="EMBL/GenBank/DDBJ databases">
        <authorList>
            <person name="Varghese N."/>
            <person name="Submissions S."/>
        </authorList>
    </citation>
    <scope>NUCLEOTIDE SEQUENCE [LARGE SCALE GENOMIC DNA]</scope>
    <source>
        <strain evidence="2">DSM 26922</strain>
    </source>
</reference>
<dbReference type="Proteomes" id="UP000199441">
    <property type="component" value="Unassembled WGS sequence"/>
</dbReference>
<accession>A0A1H2SZ50</accession>
<evidence type="ECO:0000313" key="1">
    <source>
        <dbReference type="EMBL" id="SDW36309.1"/>
    </source>
</evidence>
<organism evidence="1 2">
    <name type="scientific">Litoreibacter albidus</name>
    <dbReference type="NCBI Taxonomy" id="670155"/>
    <lineage>
        <taxon>Bacteria</taxon>
        <taxon>Pseudomonadati</taxon>
        <taxon>Pseudomonadota</taxon>
        <taxon>Alphaproteobacteria</taxon>
        <taxon>Rhodobacterales</taxon>
        <taxon>Roseobacteraceae</taxon>
        <taxon>Litoreibacter</taxon>
    </lineage>
</organism>
<evidence type="ECO:0000313" key="2">
    <source>
        <dbReference type="Proteomes" id="UP000199441"/>
    </source>
</evidence>
<dbReference type="EMBL" id="FNOI01000001">
    <property type="protein sequence ID" value="SDW36309.1"/>
    <property type="molecule type" value="Genomic_DNA"/>
</dbReference>
<dbReference type="OrthoDB" id="9814909at2"/>